<accession>A0A067KRQ2</accession>
<dbReference type="Proteomes" id="UP000027138">
    <property type="component" value="Unassembled WGS sequence"/>
</dbReference>
<dbReference type="AlphaFoldDB" id="A0A067KRQ2"/>
<evidence type="ECO:0000313" key="3">
    <source>
        <dbReference type="Proteomes" id="UP000027138"/>
    </source>
</evidence>
<evidence type="ECO:0000256" key="1">
    <source>
        <dbReference type="SAM" id="MobiDB-lite"/>
    </source>
</evidence>
<keyword evidence="3" id="KW-1185">Reference proteome</keyword>
<name>A0A067KRQ2_JATCU</name>
<feature type="compositionally biased region" description="Polar residues" evidence="1">
    <location>
        <begin position="61"/>
        <end position="78"/>
    </location>
</feature>
<gene>
    <name evidence="2" type="ORF">JCGZ_05123</name>
</gene>
<sequence length="215" mass="22777">MGLFWIPAHPLVDMLDGIGIVDQAAKAREEPIEPFLTPRDTYGAWVLSTLVVKVDPPIDRSSGTHPCGTTSRGWSSTADQEEEDLGYDIDSEACFNIVGAMEAGFSPTGKAIPSSGTSITAETSTLGHLRTALSEVLTREDFLKKSYEEAEAVGAKEVPSVVVGVKMLLVGTEEILAGTGGEAIGRPCWYRIGLIGTSVGQVNDDALRRLVVGGL</sequence>
<proteinExistence type="predicted"/>
<organism evidence="2 3">
    <name type="scientific">Jatropha curcas</name>
    <name type="common">Barbados nut</name>
    <dbReference type="NCBI Taxonomy" id="180498"/>
    <lineage>
        <taxon>Eukaryota</taxon>
        <taxon>Viridiplantae</taxon>
        <taxon>Streptophyta</taxon>
        <taxon>Embryophyta</taxon>
        <taxon>Tracheophyta</taxon>
        <taxon>Spermatophyta</taxon>
        <taxon>Magnoliopsida</taxon>
        <taxon>eudicotyledons</taxon>
        <taxon>Gunneridae</taxon>
        <taxon>Pentapetalae</taxon>
        <taxon>rosids</taxon>
        <taxon>fabids</taxon>
        <taxon>Malpighiales</taxon>
        <taxon>Euphorbiaceae</taxon>
        <taxon>Crotonoideae</taxon>
        <taxon>Jatropheae</taxon>
        <taxon>Jatropha</taxon>
    </lineage>
</organism>
<reference evidence="2 3" key="1">
    <citation type="journal article" date="2014" name="PLoS ONE">
        <title>Global Analysis of Gene Expression Profiles in Physic Nut (Jatropha curcas L.) Seedlings Exposed to Salt Stress.</title>
        <authorList>
            <person name="Zhang L."/>
            <person name="Zhang C."/>
            <person name="Wu P."/>
            <person name="Chen Y."/>
            <person name="Li M."/>
            <person name="Jiang H."/>
            <person name="Wu G."/>
        </authorList>
    </citation>
    <scope>NUCLEOTIDE SEQUENCE [LARGE SCALE GENOMIC DNA]</scope>
    <source>
        <strain evidence="3">cv. GZQX0401</strain>
        <tissue evidence="2">Young leaves</tissue>
    </source>
</reference>
<feature type="region of interest" description="Disordered" evidence="1">
    <location>
        <begin position="58"/>
        <end position="82"/>
    </location>
</feature>
<dbReference type="EMBL" id="KK914357">
    <property type="protein sequence ID" value="KDP38787.1"/>
    <property type="molecule type" value="Genomic_DNA"/>
</dbReference>
<evidence type="ECO:0000313" key="2">
    <source>
        <dbReference type="EMBL" id="KDP38787.1"/>
    </source>
</evidence>
<protein>
    <submittedName>
        <fullName evidence="2">Uncharacterized protein</fullName>
    </submittedName>
</protein>